<feature type="signal peptide" evidence="1">
    <location>
        <begin position="1"/>
        <end position="28"/>
    </location>
</feature>
<feature type="chain" id="PRO_5046026943" evidence="1">
    <location>
        <begin position="29"/>
        <end position="162"/>
    </location>
</feature>
<keyword evidence="1" id="KW-0732">Signal</keyword>
<proteinExistence type="predicted"/>
<sequence length="162" mass="17346">MQFTTTTTTTSSAVVLAALAGFPSLAAAVGCTRKLVGGVAAFQYTIFDVPGVTDPNGLCNGLRDNLHPFGQCAESQFDCRMVGNRFEWQLVVPDSCNNGMIASAWWEATKNNFGAIPKCTEILRRQPSMVTACWDCVRGTDWPILGVENCPAEGLIPVSPAI</sequence>
<dbReference type="Proteomes" id="UP001480595">
    <property type="component" value="Unassembled WGS sequence"/>
</dbReference>
<evidence type="ECO:0000313" key="3">
    <source>
        <dbReference type="Proteomes" id="UP001480595"/>
    </source>
</evidence>
<dbReference type="EMBL" id="JAQQWL010000007">
    <property type="protein sequence ID" value="KAK8064481.1"/>
    <property type="molecule type" value="Genomic_DNA"/>
</dbReference>
<comment type="caution">
    <text evidence="2">The sequence shown here is derived from an EMBL/GenBank/DDBJ whole genome shotgun (WGS) entry which is preliminary data.</text>
</comment>
<dbReference type="GeneID" id="92091591"/>
<dbReference type="RefSeq" id="XP_066715470.1">
    <property type="nucleotide sequence ID" value="XM_066858528.1"/>
</dbReference>
<reference evidence="2 3" key="1">
    <citation type="submission" date="2023-01" db="EMBL/GenBank/DDBJ databases">
        <title>Analysis of 21 Apiospora genomes using comparative genomics revels a genus with tremendous synthesis potential of carbohydrate active enzymes and secondary metabolites.</title>
        <authorList>
            <person name="Sorensen T."/>
        </authorList>
    </citation>
    <scope>NUCLEOTIDE SEQUENCE [LARGE SCALE GENOMIC DNA]</scope>
    <source>
        <strain evidence="2 3">CBS 135458</strain>
    </source>
</reference>
<accession>A0ABR1UZY6</accession>
<evidence type="ECO:0000313" key="2">
    <source>
        <dbReference type="EMBL" id="KAK8064481.1"/>
    </source>
</evidence>
<evidence type="ECO:0000256" key="1">
    <source>
        <dbReference type="SAM" id="SignalP"/>
    </source>
</evidence>
<gene>
    <name evidence="2" type="ORF">PG994_007119</name>
</gene>
<organism evidence="2 3">
    <name type="scientific">Apiospora phragmitis</name>
    <dbReference type="NCBI Taxonomy" id="2905665"/>
    <lineage>
        <taxon>Eukaryota</taxon>
        <taxon>Fungi</taxon>
        <taxon>Dikarya</taxon>
        <taxon>Ascomycota</taxon>
        <taxon>Pezizomycotina</taxon>
        <taxon>Sordariomycetes</taxon>
        <taxon>Xylariomycetidae</taxon>
        <taxon>Amphisphaeriales</taxon>
        <taxon>Apiosporaceae</taxon>
        <taxon>Apiospora</taxon>
    </lineage>
</organism>
<protein>
    <submittedName>
        <fullName evidence="2">Uncharacterized protein</fullName>
    </submittedName>
</protein>
<name>A0ABR1UZY6_9PEZI</name>
<keyword evidence="3" id="KW-1185">Reference proteome</keyword>